<keyword evidence="3" id="KW-0460">Magnesium</keyword>
<dbReference type="NCBIfam" id="TIGR00055">
    <property type="entry name" value="uppS"/>
    <property type="match status" value="1"/>
</dbReference>
<dbReference type="PROSITE" id="PS01066">
    <property type="entry name" value="UPP_SYNTHASE"/>
    <property type="match status" value="1"/>
</dbReference>
<dbReference type="InterPro" id="IPR036424">
    <property type="entry name" value="UPP_synth-like_sf"/>
</dbReference>
<evidence type="ECO:0000256" key="2">
    <source>
        <dbReference type="ARBA" id="ARBA00038453"/>
    </source>
</evidence>
<dbReference type="InterPro" id="IPR001441">
    <property type="entry name" value="UPP_synth-like"/>
</dbReference>
<dbReference type="Gene3D" id="3.40.1180.10">
    <property type="entry name" value="Decaprenyl diphosphate synthase-like"/>
    <property type="match status" value="1"/>
</dbReference>
<comment type="cofactor">
    <cofactor evidence="3">
        <name>Mg(2+)</name>
        <dbReference type="ChEBI" id="CHEBI:18420"/>
    </cofactor>
    <text evidence="3">Binds 2 magnesium ions per subunit.</text>
</comment>
<dbReference type="InterPro" id="IPR018520">
    <property type="entry name" value="UPP_synth-like_CS"/>
</dbReference>
<name>A0ABY4IR53_9MICO</name>
<sequence length="259" mass="29116">MSGDNQGRGPLYRLYSNRLRRRLDPASVPHHIAMMIDGNRRWARQLGYATAAHGHRAGAIKMREFLGWCDELGVRVVSLYLLSSDNLLKRDSAELADLIEIIADLAEGLSWEGNWRVKHVGRSDILPTDLARVLADAEERTKDHTGLHVNLAVGYGGRNEIVDAVRSILVTHEASGGTMEDLAAQLTPEMIGEHLYTGGQPDPDLVIRTSGEQRLSDFLLWQSAHSEFYFVEALGPDLREVDFLRAMRDFADRDRRFGR</sequence>
<dbReference type="PANTHER" id="PTHR10291:SF43">
    <property type="entry name" value="DEHYDRODOLICHYL DIPHOSPHATE SYNTHASE COMPLEX SUBUNIT DHDDS"/>
    <property type="match status" value="1"/>
</dbReference>
<evidence type="ECO:0000313" key="4">
    <source>
        <dbReference type="EMBL" id="UPL15097.1"/>
    </source>
</evidence>
<dbReference type="PANTHER" id="PTHR10291">
    <property type="entry name" value="DEHYDRODOLICHYL DIPHOSPHATE SYNTHASE FAMILY MEMBER"/>
    <property type="match status" value="1"/>
</dbReference>
<feature type="binding site" evidence="3">
    <location>
        <begin position="38"/>
        <end position="41"/>
    </location>
    <ligand>
        <name>substrate</name>
    </ligand>
</feature>
<keyword evidence="5" id="KW-1185">Reference proteome</keyword>
<gene>
    <name evidence="4" type="ORF">KV396_11675</name>
</gene>
<reference evidence="4 5" key="1">
    <citation type="submission" date="2021-06" db="EMBL/GenBank/DDBJ databases">
        <title>Genome-based taxonomic framework of Microbacterium strains isolated from marine environment, the description of four new species and reclassification of four preexisting species.</title>
        <authorList>
            <person name="Lee S.D."/>
            <person name="Kim S.-M."/>
            <person name="Byeon Y.-S."/>
            <person name="Yang H.L."/>
            <person name="Kim I.S."/>
        </authorList>
    </citation>
    <scope>NUCLEOTIDE SEQUENCE [LARGE SCALE GENOMIC DNA]</scope>
    <source>
        <strain evidence="4 5">SSW1-36</strain>
    </source>
</reference>
<evidence type="ECO:0000256" key="3">
    <source>
        <dbReference type="HAMAP-Rule" id="MF_01139"/>
    </source>
</evidence>
<evidence type="ECO:0000313" key="5">
    <source>
        <dbReference type="Proteomes" id="UP000831963"/>
    </source>
</evidence>
<feature type="binding site" evidence="3">
    <location>
        <position position="42"/>
    </location>
    <ligand>
        <name>substrate</name>
    </ligand>
</feature>
<feature type="binding site" evidence="3">
    <location>
        <begin position="83"/>
        <end position="85"/>
    </location>
    <ligand>
        <name>substrate</name>
    </ligand>
</feature>
<proteinExistence type="inferred from homology"/>
<comment type="similarity">
    <text evidence="2">Belongs to the UPP synthase family. Z-FPP synthase subfamily.</text>
</comment>
<organism evidence="4 5">
    <name type="scientific">Microbacterium galbinum</name>
    <dbReference type="NCBI Taxonomy" id="2851646"/>
    <lineage>
        <taxon>Bacteria</taxon>
        <taxon>Bacillati</taxon>
        <taxon>Actinomycetota</taxon>
        <taxon>Actinomycetes</taxon>
        <taxon>Micrococcales</taxon>
        <taxon>Microbacteriaceae</taxon>
        <taxon>Microbacterium</taxon>
    </lineage>
</organism>
<dbReference type="RefSeq" id="WP_247623014.1">
    <property type="nucleotide sequence ID" value="NZ_CP078077.1"/>
</dbReference>
<dbReference type="CDD" id="cd00475">
    <property type="entry name" value="Cis_IPPS"/>
    <property type="match status" value="1"/>
</dbReference>
<feature type="active site" description="Proton acceptor" evidence="3">
    <location>
        <position position="86"/>
    </location>
</feature>
<feature type="active site" evidence="3">
    <location>
        <position position="37"/>
    </location>
</feature>
<keyword evidence="1 3" id="KW-0808">Transferase</keyword>
<dbReference type="NCBIfam" id="NF011403">
    <property type="entry name" value="PRK14828.1"/>
    <property type="match status" value="1"/>
</dbReference>
<dbReference type="GO" id="GO:0008834">
    <property type="term" value="F:ditrans,polycis-undecaprenyl-diphosphate synthase [(2E,6E)-farnesyl-diphosphate specific] activity"/>
    <property type="evidence" value="ECO:0007669"/>
    <property type="project" value="UniProtKB-EC"/>
</dbReference>
<dbReference type="Pfam" id="PF01255">
    <property type="entry name" value="Prenyltransf"/>
    <property type="match status" value="1"/>
</dbReference>
<feature type="binding site" evidence="3">
    <location>
        <position position="37"/>
    </location>
    <ligand>
        <name>Mg(2+)</name>
        <dbReference type="ChEBI" id="CHEBI:18420"/>
    </ligand>
</feature>
<protein>
    <recommendedName>
        <fullName evidence="3">Isoprenyl transferase</fullName>
        <ecNumber evidence="3">2.5.1.-</ecNumber>
    </recommendedName>
</protein>
<accession>A0ABY4IR53</accession>
<comment type="subunit">
    <text evidence="3">Homodimer.</text>
</comment>
<dbReference type="EC" id="2.5.1.-" evidence="3"/>
<dbReference type="SUPFAM" id="SSF64005">
    <property type="entry name" value="Undecaprenyl diphosphate synthase"/>
    <property type="match status" value="1"/>
</dbReference>
<feature type="binding site" evidence="3">
    <location>
        <position position="55"/>
    </location>
    <ligand>
        <name>substrate</name>
    </ligand>
</feature>
<evidence type="ECO:0000256" key="1">
    <source>
        <dbReference type="ARBA" id="ARBA00022679"/>
    </source>
</evidence>
<dbReference type="EMBL" id="CP078077">
    <property type="protein sequence ID" value="UPL15097.1"/>
    <property type="molecule type" value="Genomic_DNA"/>
</dbReference>
<comment type="function">
    <text evidence="3">Catalyzes the condensation of isopentenyl diphosphate (IPP) with allylic pyrophosphates generating different type of terpenoids.</text>
</comment>
<dbReference type="Proteomes" id="UP000831963">
    <property type="component" value="Chromosome"/>
</dbReference>
<feature type="binding site" evidence="3">
    <location>
        <position position="90"/>
    </location>
    <ligand>
        <name>substrate</name>
    </ligand>
</feature>
<feature type="binding site" evidence="3">
    <location>
        <begin position="214"/>
        <end position="216"/>
    </location>
    <ligand>
        <name>substrate</name>
    </ligand>
</feature>
<keyword evidence="3" id="KW-0479">Metal-binding</keyword>
<dbReference type="HAMAP" id="MF_01139">
    <property type="entry name" value="ISPT"/>
    <property type="match status" value="1"/>
</dbReference>
<comment type="caution">
    <text evidence="3">Lacks conserved residue(s) required for the propagation of feature annotation.</text>
</comment>
<feature type="binding site" evidence="3">
    <location>
        <position position="227"/>
    </location>
    <ligand>
        <name>Mg(2+)</name>
        <dbReference type="ChEBI" id="CHEBI:18420"/>
    </ligand>
</feature>
<feature type="binding site" evidence="3">
    <location>
        <position position="208"/>
    </location>
    <ligand>
        <name>substrate</name>
    </ligand>
</feature>